<comment type="caution">
    <text evidence="1">The sequence shown here is derived from an EMBL/GenBank/DDBJ whole genome shotgun (WGS) entry which is preliminary data.</text>
</comment>
<sequence length="184" mass="20931">MLTGIPGPTFDIRAPRHTGGLVLYLDFDGVLHPEDVWVRLNKGPYIASPPGHELFEHAELLERVLLPYPDVKIVLSTSWVRVYKGVARVARKLPPELRARVVGATYHRSMDPESFRQTLRGMQIWADVLRRQPVDWIALDDDYLDWPSWCGDKLVRTHEVLGISAPVVLAELRAKLARMHGDEP</sequence>
<dbReference type="AlphaFoldDB" id="A0A370MYS9"/>
<reference evidence="2" key="1">
    <citation type="submission" date="2018-05" db="EMBL/GenBank/DDBJ databases">
        <authorList>
            <person name="Feng T."/>
        </authorList>
    </citation>
    <scope>NUCLEOTIDE SEQUENCE [LARGE SCALE GENOMIC DNA]</scope>
    <source>
        <strain evidence="2">S27</strain>
    </source>
</reference>
<evidence type="ECO:0000313" key="2">
    <source>
        <dbReference type="Proteomes" id="UP000254875"/>
    </source>
</evidence>
<proteinExistence type="predicted"/>
<dbReference type="RefSeq" id="WP_115107971.1">
    <property type="nucleotide sequence ID" value="NZ_QHKS01000033.1"/>
</dbReference>
<organism evidence="1 2">
    <name type="scientific">Paraburkholderia lacunae</name>
    <dbReference type="NCBI Taxonomy" id="2211104"/>
    <lineage>
        <taxon>Bacteria</taxon>
        <taxon>Pseudomonadati</taxon>
        <taxon>Pseudomonadota</taxon>
        <taxon>Betaproteobacteria</taxon>
        <taxon>Burkholderiales</taxon>
        <taxon>Burkholderiaceae</taxon>
        <taxon>Paraburkholderia</taxon>
    </lineage>
</organism>
<dbReference type="OrthoDB" id="8773450at2"/>
<protein>
    <submittedName>
        <fullName evidence="1">Uncharacterized protein</fullName>
    </submittedName>
</protein>
<dbReference type="Proteomes" id="UP000254875">
    <property type="component" value="Unassembled WGS sequence"/>
</dbReference>
<keyword evidence="2" id="KW-1185">Reference proteome</keyword>
<name>A0A370MYS9_9BURK</name>
<dbReference type="EMBL" id="QHKS01000033">
    <property type="protein sequence ID" value="RDJ98531.1"/>
    <property type="molecule type" value="Genomic_DNA"/>
</dbReference>
<accession>A0A370MYS9</accession>
<gene>
    <name evidence="1" type="ORF">DLM46_32910</name>
</gene>
<dbReference type="Pfam" id="PF18143">
    <property type="entry name" value="HAD_SAK_2"/>
    <property type="match status" value="1"/>
</dbReference>
<evidence type="ECO:0000313" key="1">
    <source>
        <dbReference type="EMBL" id="RDJ98531.1"/>
    </source>
</evidence>